<dbReference type="InterPro" id="IPR000387">
    <property type="entry name" value="Tyr_Pase_dom"/>
</dbReference>
<protein>
    <recommendedName>
        <fullName evidence="7">Tyrosine-protein phosphatase non-receptor type 20</fullName>
        <ecNumber evidence="2">3.1.3.48</ecNumber>
    </recommendedName>
</protein>
<accession>H3AWG1</accession>
<keyword evidence="4" id="KW-0904">Protein phosphatase</keyword>
<dbReference type="PANTHER" id="PTHR19134:SF562">
    <property type="entry name" value="PROTEIN-TYROSINE-PHOSPHATASE"/>
    <property type="match status" value="1"/>
</dbReference>
<evidence type="ECO:0000256" key="2">
    <source>
        <dbReference type="ARBA" id="ARBA00013064"/>
    </source>
</evidence>
<dbReference type="EMBL" id="AFYH01126487">
    <property type="status" value="NOT_ANNOTATED_CDS"/>
    <property type="molecule type" value="Genomic_DNA"/>
</dbReference>
<organism evidence="10 11">
    <name type="scientific">Latimeria chalumnae</name>
    <name type="common">Coelacanth</name>
    <dbReference type="NCBI Taxonomy" id="7897"/>
    <lineage>
        <taxon>Eukaryota</taxon>
        <taxon>Metazoa</taxon>
        <taxon>Chordata</taxon>
        <taxon>Craniata</taxon>
        <taxon>Vertebrata</taxon>
        <taxon>Euteleostomi</taxon>
        <taxon>Coelacanthiformes</taxon>
        <taxon>Coelacanthidae</taxon>
        <taxon>Latimeria</taxon>
    </lineage>
</organism>
<dbReference type="EMBL" id="AFYH01126488">
    <property type="status" value="NOT_ANNOTATED_CDS"/>
    <property type="molecule type" value="Genomic_DNA"/>
</dbReference>
<dbReference type="InterPro" id="IPR000242">
    <property type="entry name" value="PTP_cat"/>
</dbReference>
<comment type="similarity">
    <text evidence="1">Belongs to the protein-tyrosine phosphatase family.</text>
</comment>
<dbReference type="Proteomes" id="UP000008672">
    <property type="component" value="Unassembled WGS sequence"/>
</dbReference>
<dbReference type="AlphaFoldDB" id="H3AWG1"/>
<reference evidence="10" key="2">
    <citation type="submission" date="2025-08" db="UniProtKB">
        <authorList>
            <consortium name="Ensembl"/>
        </authorList>
    </citation>
    <scope>IDENTIFICATION</scope>
</reference>
<feature type="domain" description="Tyrosine-protein phosphatase" evidence="8">
    <location>
        <begin position="1"/>
        <end position="54"/>
    </location>
</feature>
<feature type="domain" description="Tyrosine specific protein phosphatases" evidence="9">
    <location>
        <begin position="1"/>
        <end position="45"/>
    </location>
</feature>
<dbReference type="GO" id="GO:0004725">
    <property type="term" value="F:protein tyrosine phosphatase activity"/>
    <property type="evidence" value="ECO:0007669"/>
    <property type="project" value="UniProtKB-EC"/>
</dbReference>
<dbReference type="SMART" id="SM00404">
    <property type="entry name" value="PTPc_motif"/>
    <property type="match status" value="2"/>
</dbReference>
<dbReference type="PANTHER" id="PTHR19134">
    <property type="entry name" value="RECEPTOR-TYPE TYROSINE-PROTEIN PHOSPHATASE"/>
    <property type="match status" value="1"/>
</dbReference>
<evidence type="ECO:0000313" key="10">
    <source>
        <dbReference type="Ensembl" id="ENSLACP00000013982.1"/>
    </source>
</evidence>
<evidence type="ECO:0000256" key="3">
    <source>
        <dbReference type="ARBA" id="ARBA00022801"/>
    </source>
</evidence>
<dbReference type="EMBL" id="AFYH01126492">
    <property type="status" value="NOT_ANNOTATED_CDS"/>
    <property type="molecule type" value="Genomic_DNA"/>
</dbReference>
<evidence type="ECO:0000313" key="11">
    <source>
        <dbReference type="Proteomes" id="UP000008672"/>
    </source>
</evidence>
<feature type="domain" description="Tyrosine specific protein phosphatases" evidence="9">
    <location>
        <begin position="268"/>
        <end position="337"/>
    </location>
</feature>
<name>H3AWG1_LATCH</name>
<dbReference type="Pfam" id="PF00102">
    <property type="entry name" value="Y_phosphatase"/>
    <property type="match status" value="2"/>
</dbReference>
<keyword evidence="3" id="KW-0378">Hydrolase</keyword>
<dbReference type="EMBL" id="AFYH01126493">
    <property type="status" value="NOT_ANNOTATED_CDS"/>
    <property type="molecule type" value="Genomic_DNA"/>
</dbReference>
<dbReference type="EC" id="3.1.3.48" evidence="2"/>
<keyword evidence="11" id="KW-1185">Reference proteome</keyword>
<dbReference type="InterPro" id="IPR003595">
    <property type="entry name" value="Tyr_Pase_cat"/>
</dbReference>
<dbReference type="GeneTree" id="ENSGT00940000166600"/>
<dbReference type="SMART" id="SM00194">
    <property type="entry name" value="PTPc"/>
    <property type="match status" value="1"/>
</dbReference>
<evidence type="ECO:0000256" key="6">
    <source>
        <dbReference type="ARBA" id="ARBA00058215"/>
    </source>
</evidence>
<dbReference type="EMBL" id="AFYH01126489">
    <property type="status" value="NOT_ANNOTATED_CDS"/>
    <property type="molecule type" value="Genomic_DNA"/>
</dbReference>
<evidence type="ECO:0000256" key="5">
    <source>
        <dbReference type="ARBA" id="ARBA00051722"/>
    </source>
</evidence>
<dbReference type="EMBL" id="AFYH01126486">
    <property type="status" value="NOT_ANNOTATED_CDS"/>
    <property type="molecule type" value="Genomic_DNA"/>
</dbReference>
<dbReference type="SUPFAM" id="SSF52799">
    <property type="entry name" value="(Phosphotyrosine protein) phosphatases II"/>
    <property type="match status" value="2"/>
</dbReference>
<evidence type="ECO:0000256" key="4">
    <source>
        <dbReference type="ARBA" id="ARBA00022912"/>
    </source>
</evidence>
<proteinExistence type="inferred from homology"/>
<dbReference type="FunFam" id="3.90.190.10:FF:000102">
    <property type="entry name" value="Receptor-type tyrosine-protein phosphatase"/>
    <property type="match status" value="1"/>
</dbReference>
<feature type="domain" description="Tyrosine-protein phosphatase" evidence="8">
    <location>
        <begin position="85"/>
        <end position="346"/>
    </location>
</feature>
<dbReference type="Gene3D" id="3.90.190.10">
    <property type="entry name" value="Protein tyrosine phosphatase superfamily"/>
    <property type="match status" value="2"/>
</dbReference>
<comment type="catalytic activity">
    <reaction evidence="5">
        <text>O-phospho-L-tyrosyl-[protein] + H2O = L-tyrosyl-[protein] + phosphate</text>
        <dbReference type="Rhea" id="RHEA:10684"/>
        <dbReference type="Rhea" id="RHEA-COMP:10136"/>
        <dbReference type="Rhea" id="RHEA-COMP:20101"/>
        <dbReference type="ChEBI" id="CHEBI:15377"/>
        <dbReference type="ChEBI" id="CHEBI:43474"/>
        <dbReference type="ChEBI" id="CHEBI:46858"/>
        <dbReference type="ChEBI" id="CHEBI:61978"/>
        <dbReference type="EC" id="3.1.3.48"/>
    </reaction>
</comment>
<dbReference type="PRINTS" id="PR00700">
    <property type="entry name" value="PRTYPHPHTASE"/>
</dbReference>
<reference evidence="11" key="1">
    <citation type="submission" date="2011-08" db="EMBL/GenBank/DDBJ databases">
        <title>The draft genome of Latimeria chalumnae.</title>
        <authorList>
            <person name="Di Palma F."/>
            <person name="Alfoldi J."/>
            <person name="Johnson J."/>
            <person name="Berlin A."/>
            <person name="Gnerre S."/>
            <person name="Jaffe D."/>
            <person name="MacCallum I."/>
            <person name="Young S."/>
            <person name="Walker B.J."/>
            <person name="Lander E."/>
            <person name="Lindblad-Toh K."/>
        </authorList>
    </citation>
    <scope>NUCLEOTIDE SEQUENCE [LARGE SCALE GENOMIC DNA]</scope>
    <source>
        <strain evidence="11">Wild caught</strain>
    </source>
</reference>
<evidence type="ECO:0000256" key="7">
    <source>
        <dbReference type="ARBA" id="ARBA00072470"/>
    </source>
</evidence>
<dbReference type="Ensembl" id="ENSLACT00000014081.1">
    <property type="protein sequence ID" value="ENSLACP00000013982.1"/>
    <property type="gene ID" value="ENSLACG00000012310.1"/>
</dbReference>
<evidence type="ECO:0000259" key="9">
    <source>
        <dbReference type="PROSITE" id="PS50056"/>
    </source>
</evidence>
<evidence type="ECO:0000256" key="1">
    <source>
        <dbReference type="ARBA" id="ARBA00009580"/>
    </source>
</evidence>
<reference evidence="10" key="3">
    <citation type="submission" date="2025-09" db="UniProtKB">
        <authorList>
            <consortium name="Ensembl"/>
        </authorList>
    </citation>
    <scope>IDENTIFICATION</scope>
</reference>
<dbReference type="EMBL" id="AFYH01126491">
    <property type="status" value="NOT_ANNOTATED_CDS"/>
    <property type="molecule type" value="Genomic_DNA"/>
</dbReference>
<comment type="function">
    <text evidence="6">Tyrosine-protein phosphatase targeted to sites of actin polymerization in response of varied extracellular stimuli. Has tyrosine phosphatase activity towards various tyrosyl phosphorylated substrates.</text>
</comment>
<dbReference type="InterPro" id="IPR029021">
    <property type="entry name" value="Prot-tyrosine_phosphatase-like"/>
</dbReference>
<sequence>RTGTFIALDYLLDMAKAKGKVDILACVKRMREKRLNMVQTVAQYKFIYHTLLEALVCGDTSVPTQNLRAHVSALEGTNSSNHTGFTGEFQKLAKFCTLYNIHTCKEGVKPANKSKNRNQKILPADIFRPSLMTLTNKDGTPGYINAVFVDTYSKKEGFIVTQLPLKETITDFWSLVFDYKCNSLIVMNQVQELGEIDMYKYTCLSSNCYLAVQFFFLDSQINKKKINKILLLKKIAVTRPMSEHQVNLFQLSNWSMQRPTPESPSFITNLLMEVERVFQENRILIACWDGASRCGLFCAASVVCEQIREEGLVDVFQAVKTIRRSRPQLLRDPEQYKFCYEIVKAYLDSF</sequence>
<dbReference type="PROSITE" id="PS50056">
    <property type="entry name" value="TYR_PHOSPHATASE_2"/>
    <property type="match status" value="2"/>
</dbReference>
<dbReference type="EMBL" id="AFYH01126490">
    <property type="status" value="NOT_ANNOTATED_CDS"/>
    <property type="molecule type" value="Genomic_DNA"/>
</dbReference>
<evidence type="ECO:0000259" key="8">
    <source>
        <dbReference type="PROSITE" id="PS50055"/>
    </source>
</evidence>
<dbReference type="InterPro" id="IPR050348">
    <property type="entry name" value="Protein-Tyr_Phosphatase"/>
</dbReference>
<dbReference type="PROSITE" id="PS50055">
    <property type="entry name" value="TYR_PHOSPHATASE_PTP"/>
    <property type="match status" value="2"/>
</dbReference>